<reference evidence="3 5" key="1">
    <citation type="journal article" date="2011" name="Nature">
        <title>The Medicago genome provides insight into the evolution of rhizobial symbioses.</title>
        <authorList>
            <person name="Young N.D."/>
            <person name="Debelle F."/>
            <person name="Oldroyd G.E."/>
            <person name="Geurts R."/>
            <person name="Cannon S.B."/>
            <person name="Udvardi M.K."/>
            <person name="Benedito V.A."/>
            <person name="Mayer K.F."/>
            <person name="Gouzy J."/>
            <person name="Schoof H."/>
            <person name="Van de Peer Y."/>
            <person name="Proost S."/>
            <person name="Cook D.R."/>
            <person name="Meyers B.C."/>
            <person name="Spannagl M."/>
            <person name="Cheung F."/>
            <person name="De Mita S."/>
            <person name="Krishnakumar V."/>
            <person name="Gundlach H."/>
            <person name="Zhou S."/>
            <person name="Mudge J."/>
            <person name="Bharti A.K."/>
            <person name="Murray J.D."/>
            <person name="Naoumkina M.A."/>
            <person name="Rosen B."/>
            <person name="Silverstein K.A."/>
            <person name="Tang H."/>
            <person name="Rombauts S."/>
            <person name="Zhao P.X."/>
            <person name="Zhou P."/>
            <person name="Barbe V."/>
            <person name="Bardou P."/>
            <person name="Bechner M."/>
            <person name="Bellec A."/>
            <person name="Berger A."/>
            <person name="Berges H."/>
            <person name="Bidwell S."/>
            <person name="Bisseling T."/>
            <person name="Choisne N."/>
            <person name="Couloux A."/>
            <person name="Denny R."/>
            <person name="Deshpande S."/>
            <person name="Dai X."/>
            <person name="Doyle J.J."/>
            <person name="Dudez A.M."/>
            <person name="Farmer A.D."/>
            <person name="Fouteau S."/>
            <person name="Franken C."/>
            <person name="Gibelin C."/>
            <person name="Gish J."/>
            <person name="Goldstein S."/>
            <person name="Gonzalez A.J."/>
            <person name="Green P.J."/>
            <person name="Hallab A."/>
            <person name="Hartog M."/>
            <person name="Hua A."/>
            <person name="Humphray S.J."/>
            <person name="Jeong D.H."/>
            <person name="Jing Y."/>
            <person name="Jocker A."/>
            <person name="Kenton S.M."/>
            <person name="Kim D.J."/>
            <person name="Klee K."/>
            <person name="Lai H."/>
            <person name="Lang C."/>
            <person name="Lin S."/>
            <person name="Macmil S.L."/>
            <person name="Magdelenat G."/>
            <person name="Matthews L."/>
            <person name="McCorrison J."/>
            <person name="Monaghan E.L."/>
            <person name="Mun J.H."/>
            <person name="Najar F.Z."/>
            <person name="Nicholson C."/>
            <person name="Noirot C."/>
            <person name="O'Bleness M."/>
            <person name="Paule C.R."/>
            <person name="Poulain J."/>
            <person name="Prion F."/>
            <person name="Qin B."/>
            <person name="Qu C."/>
            <person name="Retzel E.F."/>
            <person name="Riddle C."/>
            <person name="Sallet E."/>
            <person name="Samain S."/>
            <person name="Samson N."/>
            <person name="Sanders I."/>
            <person name="Saurat O."/>
            <person name="Scarpelli C."/>
            <person name="Schiex T."/>
            <person name="Segurens B."/>
            <person name="Severin A.J."/>
            <person name="Sherrier D.J."/>
            <person name="Shi R."/>
            <person name="Sims S."/>
            <person name="Singer S.R."/>
            <person name="Sinharoy S."/>
            <person name="Sterck L."/>
            <person name="Viollet A."/>
            <person name="Wang B.B."/>
            <person name="Wang K."/>
            <person name="Wang M."/>
            <person name="Wang X."/>
            <person name="Warfsmann J."/>
            <person name="Weissenbach J."/>
            <person name="White D.D."/>
            <person name="White J.D."/>
            <person name="Wiley G.B."/>
            <person name="Wincker P."/>
            <person name="Xing Y."/>
            <person name="Yang L."/>
            <person name="Yao Z."/>
            <person name="Ying F."/>
            <person name="Zhai J."/>
            <person name="Zhou L."/>
            <person name="Zuber A."/>
            <person name="Denarie J."/>
            <person name="Dixon R.A."/>
            <person name="May G.D."/>
            <person name="Schwartz D.C."/>
            <person name="Rogers J."/>
            <person name="Quetier F."/>
            <person name="Town C.D."/>
            <person name="Roe B.A."/>
        </authorList>
    </citation>
    <scope>NUCLEOTIDE SEQUENCE [LARGE SCALE GENOMIC DNA]</scope>
    <source>
        <strain evidence="3">A17</strain>
        <strain evidence="4 5">cv. Jemalong A17</strain>
    </source>
</reference>
<protein>
    <submittedName>
        <fullName evidence="3">ATP/DNA-binding protein</fullName>
    </submittedName>
</protein>
<evidence type="ECO:0000313" key="4">
    <source>
        <dbReference type="EnsemblPlants" id="AET01324"/>
    </source>
</evidence>
<dbReference type="PANTHER" id="PTHR32387">
    <property type="entry name" value="WU:FJ29H11"/>
    <property type="match status" value="1"/>
</dbReference>
<reference evidence="4" key="3">
    <citation type="submission" date="2015-04" db="UniProtKB">
        <authorList>
            <consortium name="EnsemblPlants"/>
        </authorList>
    </citation>
    <scope>IDENTIFICATION</scope>
    <source>
        <strain evidence="4">cv. Jemalong A17</strain>
    </source>
</reference>
<keyword evidence="5" id="KW-1185">Reference proteome</keyword>
<dbReference type="PANTHER" id="PTHR32387:SF3">
    <property type="entry name" value="ATP_DNA BINDING PROTEIN"/>
    <property type="match status" value="1"/>
</dbReference>
<evidence type="ECO:0000313" key="3">
    <source>
        <dbReference type="EMBL" id="AET01324.2"/>
    </source>
</evidence>
<dbReference type="Gene3D" id="3.30.565.10">
    <property type="entry name" value="Histidine kinase-like ATPase, C-terminal domain"/>
    <property type="match status" value="1"/>
</dbReference>
<dbReference type="eggNOG" id="ENOG502QXH2">
    <property type="taxonomic scope" value="Eukaryota"/>
</dbReference>
<dbReference type="STRING" id="3880.G7LDJ0"/>
<dbReference type="Pfam" id="PF25794">
    <property type="entry name" value="SACS"/>
    <property type="match status" value="1"/>
</dbReference>
<name>G7LDJ0_MEDTR</name>
<evidence type="ECO:0000259" key="2">
    <source>
        <dbReference type="Pfam" id="PF25794"/>
    </source>
</evidence>
<dbReference type="EnsemblPlants" id="AET01324">
    <property type="protein sequence ID" value="AET01324"/>
    <property type="gene ID" value="MTR_8g011200"/>
</dbReference>
<accession>G7LDJ0</accession>
<dbReference type="PaxDb" id="3880-AET01324"/>
<dbReference type="SUPFAM" id="SSF55874">
    <property type="entry name" value="ATPase domain of HSP90 chaperone/DNA topoisomerase II/histidine kinase"/>
    <property type="match status" value="1"/>
</dbReference>
<dbReference type="Proteomes" id="UP000002051">
    <property type="component" value="Chromosome 8"/>
</dbReference>
<organism evidence="3 5">
    <name type="scientific">Medicago truncatula</name>
    <name type="common">Barrel medic</name>
    <name type="synonym">Medicago tribuloides</name>
    <dbReference type="NCBI Taxonomy" id="3880"/>
    <lineage>
        <taxon>Eukaryota</taxon>
        <taxon>Viridiplantae</taxon>
        <taxon>Streptophyta</taxon>
        <taxon>Embryophyta</taxon>
        <taxon>Tracheophyta</taxon>
        <taxon>Spermatophyta</taxon>
        <taxon>Magnoliopsida</taxon>
        <taxon>eudicotyledons</taxon>
        <taxon>Gunneridae</taxon>
        <taxon>Pentapetalae</taxon>
        <taxon>rosids</taxon>
        <taxon>fabids</taxon>
        <taxon>Fabales</taxon>
        <taxon>Fabaceae</taxon>
        <taxon>Papilionoideae</taxon>
        <taxon>50 kb inversion clade</taxon>
        <taxon>NPAAA clade</taxon>
        <taxon>Hologalegina</taxon>
        <taxon>IRL clade</taxon>
        <taxon>Trifolieae</taxon>
        <taxon>Medicago</taxon>
    </lineage>
</organism>
<reference evidence="3 5" key="2">
    <citation type="journal article" date="2014" name="BMC Genomics">
        <title>An improved genome release (version Mt4.0) for the model legume Medicago truncatula.</title>
        <authorList>
            <person name="Tang H."/>
            <person name="Krishnakumar V."/>
            <person name="Bidwell S."/>
            <person name="Rosen B."/>
            <person name="Chan A."/>
            <person name="Zhou S."/>
            <person name="Gentzbittel L."/>
            <person name="Childs K.L."/>
            <person name="Yandell M."/>
            <person name="Gundlach H."/>
            <person name="Mayer K.F."/>
            <person name="Schwartz D.C."/>
            <person name="Town C.D."/>
        </authorList>
    </citation>
    <scope>GENOME REANNOTATION</scope>
    <source>
        <strain evidence="3">A17</strain>
        <strain evidence="4 5">cv. Jemalong A17</strain>
    </source>
</reference>
<dbReference type="InterPro" id="IPR036890">
    <property type="entry name" value="HATPase_C_sf"/>
</dbReference>
<dbReference type="EMBL" id="CM001224">
    <property type="protein sequence ID" value="AET01324.2"/>
    <property type="molecule type" value="Genomic_DNA"/>
</dbReference>
<feature type="domain" description="Sacsin/Nov" evidence="2">
    <location>
        <begin position="49"/>
        <end position="165"/>
    </location>
</feature>
<dbReference type="InterPro" id="IPR052957">
    <property type="entry name" value="Auxin_embryo_med"/>
</dbReference>
<proteinExistence type="predicted"/>
<accession>A0A0C3XWD5</accession>
<dbReference type="NCBIfam" id="NF047352">
    <property type="entry name" value="P_loop_sacsin"/>
    <property type="match status" value="1"/>
</dbReference>
<feature type="compositionally biased region" description="Basic residues" evidence="1">
    <location>
        <begin position="28"/>
        <end position="38"/>
    </location>
</feature>
<evidence type="ECO:0000256" key="1">
    <source>
        <dbReference type="SAM" id="MobiDB-lite"/>
    </source>
</evidence>
<dbReference type="HOGENOM" id="CLU_000864_1_0_1"/>
<dbReference type="InterPro" id="IPR058210">
    <property type="entry name" value="SACS/Nov_dom"/>
</dbReference>
<sequence>MRQESSFTVFTVSICASLPSENNGNAKGTHRRDTKKKVSIGGKPNPLTEDLHHAVKNLFAELYAKDVHFLMELIQNAEDNHYNEGVNPTLEFVITSDDITGTGAPATLLIFNNEKGFFSKNIDSICSVGRSTKKGNRSSGYIGEKGIGFKSVFLVTAQPYVFSNGYQIRFNEKPCPHCSLGYIVPEWVEEKPTLVDIKKIYGAGKGSLRTTTIVLPLKSDKVEPVKQKLSSFHPEVLLFLTKIRHLSVREVSENPKQNTVTDVSISSEINFVTRKNMNAESYTIHLSAEENSDAEKECSYYMWKQKFPVRPENAVERRTDVEEWVVTLAFPNQERLHRGKSSPGVYAFLPTGMVTNFPFIIQADFVLASSRETILLDNKWNQGILDCVPSAFLDAFKTLVIGSVQAPVSSLASMFKFLPIESSTFEKFNYVRDKIKAKLVEESIVPIETYSKQKHFYKPGEVSRLLPEFWNILTKARDESVHLLNLSSHDGRKILSSSFDKREYYNVLNFLGVKSVTYGWYAKCIQSSDLVDGVSEDLYVQLLLFVAKYWSSRFKGTNINSIPLIKCVASDGTLSSFSLHECTQHYAGVSWMINWNREFACAENRFFMPESTQKSILSLAHKQTLMEWLTKEVSVTNLSMHDFAHGLYSSAKNNKKHREVDSLCNSLPLVDNYGCVTLRRNGVLVPANMSKWADLIVSNPWRNENYVELGNDYLNSSSHAGQFTGSEMLINFLTTHVGASDIPYISPPNAGFSAVDTPLTKDNAFLLLDWIRNLKYKGVHLPERFLKCIKDRSWLKVTAGEFSGSVLVDIPLIDESFYGDKINKYEEELKTIGVMSSCEEACNFIGKELMSHASFSALSKNHVILMLNFIQYLSKSLLPLDKFVNSIRDEPWLRTSWGRRSPLAYLEITKLFIEHLKSCSNLASLTAEAVLLILQCIRLLNAPSKLLSSLNGTCCLKTNMGFQIPSECYLYDQEWGCILYVFNDLPVIDHKFYGEKIFDYKDELRKIGAVVDFGDAIKKFASLFKQKASQSSFNQHHVMSFLSCRRLLKGTAYKFPSDFSTIIRNQKWLYTKVGCYMCPRYCILYGPEWKSISSVTRLPFIDDSDKFYGMAIHEYKEDLKSIGVVTELKNGVRFVPTCLNFPSDPSTISPDSVFSLLKCIRSLVQEHSLSIKDEFSKKLSRNWLKTSAGYRPPEMCLLFDSKWSSFFNPTDGPFIDENFYGIKIASFQKELGAIGVTIELEKGCSLLSGHLHNLSDTDNIVKTYSHLNILSDLIILQKYAAYNWKPEQKADKKIWIPNGTKGGKWVKSGKCIIHDPDKLFRLKFYVLEDIYEWALLPFLKFSLEVRIKPSLDDYVDVWNDWERSSEGLSYEKCWKFWMFILKHLGENPEKELSERLIKLPVTTGSKEIFLLHKKDLFIPDNLHLKKLFEQEKIFVWYPQQNFGPSSISKLYNIYRNIGARNISESLCKKGPVQVDHNRIFNLKGLVKLVLGFLACSRLKMEPDKRHEAVQGLINLITFLETVVPVTVSYSLSLSSGDIITKKEDKMVRWEKKSSKFFIQKMDKPMGNALKYATYFSEAISEGVLCENHDLVPALSELITLGFMLKFKNEDIEFLMESKNLQIFFEDEKFLSSSFPSD</sequence>
<feature type="region of interest" description="Disordered" evidence="1">
    <location>
        <begin position="21"/>
        <end position="45"/>
    </location>
</feature>
<gene>
    <name evidence="3" type="ordered locus">MTR_8g011200</name>
</gene>
<evidence type="ECO:0000313" key="5">
    <source>
        <dbReference type="Proteomes" id="UP000002051"/>
    </source>
</evidence>